<keyword evidence="2" id="KW-1185">Reference proteome</keyword>
<evidence type="ECO:0008006" key="3">
    <source>
        <dbReference type="Google" id="ProtNLM"/>
    </source>
</evidence>
<evidence type="ECO:0000313" key="2">
    <source>
        <dbReference type="Proteomes" id="UP001050691"/>
    </source>
</evidence>
<comment type="caution">
    <text evidence="1">The sequence shown here is derived from an EMBL/GenBank/DDBJ whole genome shotgun (WGS) entry which is preliminary data.</text>
</comment>
<dbReference type="AlphaFoldDB" id="A0AAV5A358"/>
<evidence type="ECO:0000313" key="1">
    <source>
        <dbReference type="EMBL" id="GJJ08685.1"/>
    </source>
</evidence>
<reference evidence="1" key="1">
    <citation type="submission" date="2021-10" db="EMBL/GenBank/DDBJ databases">
        <title>De novo Genome Assembly of Clathrus columnatus (Basidiomycota, Fungi) Using Illumina and Nanopore Sequence Data.</title>
        <authorList>
            <person name="Ogiso-Tanaka E."/>
            <person name="Itagaki H."/>
            <person name="Hosoya T."/>
            <person name="Hosaka K."/>
        </authorList>
    </citation>
    <scope>NUCLEOTIDE SEQUENCE</scope>
    <source>
        <strain evidence="1">MO-923</strain>
    </source>
</reference>
<dbReference type="Proteomes" id="UP001050691">
    <property type="component" value="Unassembled WGS sequence"/>
</dbReference>
<sequence>MSDLPAHASYMVGFGILGYYADIWEKYSGELIAQKREMIRQNRIRLAEEAEKADLGAKERVKQAKQDAAAK</sequence>
<organism evidence="1 2">
    <name type="scientific">Clathrus columnatus</name>
    <dbReference type="NCBI Taxonomy" id="1419009"/>
    <lineage>
        <taxon>Eukaryota</taxon>
        <taxon>Fungi</taxon>
        <taxon>Dikarya</taxon>
        <taxon>Basidiomycota</taxon>
        <taxon>Agaricomycotina</taxon>
        <taxon>Agaricomycetes</taxon>
        <taxon>Phallomycetidae</taxon>
        <taxon>Phallales</taxon>
        <taxon>Clathraceae</taxon>
        <taxon>Clathrus</taxon>
    </lineage>
</organism>
<name>A0AAV5A358_9AGAM</name>
<protein>
    <recommendedName>
        <fullName evidence="3">ATP synthase subunit e, mitochondrial</fullName>
    </recommendedName>
</protein>
<gene>
    <name evidence="1" type="ORF">Clacol_002904</name>
</gene>
<proteinExistence type="predicted"/>
<dbReference type="EMBL" id="BPWL01000003">
    <property type="protein sequence ID" value="GJJ08685.1"/>
    <property type="molecule type" value="Genomic_DNA"/>
</dbReference>
<accession>A0AAV5A358</accession>